<reference evidence="1" key="1">
    <citation type="submission" date="2021-10" db="EMBL/GenBank/DDBJ databases">
        <title>Psilocybe cubensis genome.</title>
        <authorList>
            <person name="Mckernan K.J."/>
            <person name="Crawford S."/>
            <person name="Trippe A."/>
            <person name="Kane L.T."/>
            <person name="Mclaughlin S."/>
        </authorList>
    </citation>
    <scope>NUCLEOTIDE SEQUENCE</scope>
    <source>
        <strain evidence="1">MGC-MH-2018</strain>
    </source>
</reference>
<proteinExistence type="predicted"/>
<dbReference type="Proteomes" id="UP000664032">
    <property type="component" value="Unassembled WGS sequence"/>
</dbReference>
<organism evidence="1 2">
    <name type="scientific">Psilocybe cubensis</name>
    <name type="common">Psychedelic mushroom</name>
    <name type="synonym">Stropharia cubensis</name>
    <dbReference type="NCBI Taxonomy" id="181762"/>
    <lineage>
        <taxon>Eukaryota</taxon>
        <taxon>Fungi</taxon>
        <taxon>Dikarya</taxon>
        <taxon>Basidiomycota</taxon>
        <taxon>Agaricomycotina</taxon>
        <taxon>Agaricomycetes</taxon>
        <taxon>Agaricomycetidae</taxon>
        <taxon>Agaricales</taxon>
        <taxon>Agaricineae</taxon>
        <taxon>Strophariaceae</taxon>
        <taxon>Psilocybe</taxon>
    </lineage>
</organism>
<sequence>MINSCHPVLYEAWMKSRYATLEIVKRDKEMKSDPHVAIHVKKVEIHPWLVQPRTKSPRSRTENFIVQFLELLDPYYTKKKADQRLQKRLNKDLIRINAAFKQMTQVAEYAIDWDDSLGYHPELYTAFLAPVLESWSSHLVKLTLKVPPSMLNSLARVRLPKLDTFAFHFSTGSLSFREINGLYDGFVVFLNNLKDSLSSLTFLSTHSSQELDVSRVFRKMGRFPLLKKVCLSIPFDGGHLSDPNTFVHFLKRHRATLNELDLFSSRCTPRTKAGDPDLINWIQRILNSIHTPFPQLRRIGMSLRPLRAPLDTFIRFIDMHSSTLDSLTLTDRVLSYSEVWDVLRSSSITASLQQSSITDLNMRLYTFSVQLIVDFAFLLPSLKTLKIDCMRISADRGESEISHILLQNQEVLASWRLQRLMLQIPDCHLSLAERIKQDICVYLSDLSVTINRS</sequence>
<dbReference type="EMBL" id="JAFIQS020000011">
    <property type="protein sequence ID" value="KAH9476242.1"/>
    <property type="molecule type" value="Genomic_DNA"/>
</dbReference>
<comment type="caution">
    <text evidence="1">The sequence shown here is derived from an EMBL/GenBank/DDBJ whole genome shotgun (WGS) entry which is preliminary data.</text>
</comment>
<protein>
    <submittedName>
        <fullName evidence="1">Uncharacterized protein</fullName>
    </submittedName>
</protein>
<name>A0ACB8GLH0_PSICU</name>
<evidence type="ECO:0000313" key="2">
    <source>
        <dbReference type="Proteomes" id="UP000664032"/>
    </source>
</evidence>
<evidence type="ECO:0000313" key="1">
    <source>
        <dbReference type="EMBL" id="KAH9476242.1"/>
    </source>
</evidence>
<accession>A0ACB8GLH0</accession>
<gene>
    <name evidence="1" type="ORF">JR316_0011813</name>
</gene>
<keyword evidence="2" id="KW-1185">Reference proteome</keyword>